<dbReference type="GO" id="GO:0006313">
    <property type="term" value="P:DNA transposition"/>
    <property type="evidence" value="ECO:0007669"/>
    <property type="project" value="InterPro"/>
</dbReference>
<proteinExistence type="predicted"/>
<dbReference type="GO" id="GO:0003677">
    <property type="term" value="F:DNA binding"/>
    <property type="evidence" value="ECO:0007669"/>
    <property type="project" value="InterPro"/>
</dbReference>
<organism evidence="1 2">
    <name type="scientific">Chloracidobacterium thermophilum (strain B)</name>
    <dbReference type="NCBI Taxonomy" id="981222"/>
    <lineage>
        <taxon>Bacteria</taxon>
        <taxon>Pseudomonadati</taxon>
        <taxon>Acidobacteriota</taxon>
        <taxon>Terriglobia</taxon>
        <taxon>Terriglobales</taxon>
        <taxon>Acidobacteriaceae</taxon>
        <taxon>Chloracidobacterium</taxon>
    </lineage>
</organism>
<keyword evidence="2" id="KW-1185">Reference proteome</keyword>
<dbReference type="EMBL" id="CP002514">
    <property type="protein sequence ID" value="AEP10967.1"/>
    <property type="molecule type" value="Genomic_DNA"/>
</dbReference>
<gene>
    <name evidence="1" type="ordered locus">Cabther_A0194</name>
</gene>
<accession>G2LGK7</accession>
<evidence type="ECO:0008006" key="3">
    <source>
        <dbReference type="Google" id="ProtNLM"/>
    </source>
</evidence>
<evidence type="ECO:0000313" key="2">
    <source>
        <dbReference type="Proteomes" id="UP000006791"/>
    </source>
</evidence>
<evidence type="ECO:0000313" key="1">
    <source>
        <dbReference type="EMBL" id="AEP10967.1"/>
    </source>
</evidence>
<reference evidence="1 2" key="1">
    <citation type="journal article" date="2012" name="Environ. Microbiol.">
        <title>Complete genome of Candidatus Chloracidobacterium thermophilum, a chlorophyll-based photoheterotroph belonging to the phylum Acidobacteria.</title>
        <authorList>
            <person name="Garcia Costas A.M."/>
            <person name="Liu Z."/>
            <person name="Tomsho L.P."/>
            <person name="Schuster S.C."/>
            <person name="Ward D.M."/>
            <person name="Bryant D.A."/>
        </authorList>
    </citation>
    <scope>NUCLEOTIDE SEQUENCE [LARGE SCALE GENOMIC DNA]</scope>
    <source>
        <strain evidence="1 2">B</strain>
    </source>
</reference>
<dbReference type="GO" id="GO:0004803">
    <property type="term" value="F:transposase activity"/>
    <property type="evidence" value="ECO:0007669"/>
    <property type="project" value="InterPro"/>
</dbReference>
<dbReference type="SUPFAM" id="SSF143422">
    <property type="entry name" value="Transposase IS200-like"/>
    <property type="match status" value="1"/>
</dbReference>
<dbReference type="InterPro" id="IPR036515">
    <property type="entry name" value="Transposase_17_sf"/>
</dbReference>
<sequence length="82" mass="9951">MPDVVHRFKTMTTKRYADGVRANQWPPFPGRLWQRNYYEHIIRDDQSWQRIREYILTNPLRWHLDRERDIGADPLDVIGDGT</sequence>
<protein>
    <recommendedName>
        <fullName evidence="3">Transposase IS200-like domain-containing protein</fullName>
    </recommendedName>
</protein>
<dbReference type="KEGG" id="ctm:Cabther_A0194"/>
<dbReference type="HOGENOM" id="CLU_2552151_0_0_0"/>
<name>G2LGK7_CHLTF</name>
<dbReference type="Proteomes" id="UP000006791">
    <property type="component" value="Chromosome 1"/>
</dbReference>
<dbReference type="Gene3D" id="3.30.70.1290">
    <property type="entry name" value="Transposase IS200-like"/>
    <property type="match status" value="1"/>
</dbReference>
<dbReference type="AlphaFoldDB" id="G2LGK7"/>